<evidence type="ECO:0000313" key="4">
    <source>
        <dbReference type="Proteomes" id="UP001262582"/>
    </source>
</evidence>
<feature type="domain" description="Phosphatidic acid phosphatase type 2/haloperoxidase" evidence="2">
    <location>
        <begin position="140"/>
        <end position="249"/>
    </location>
</feature>
<comment type="caution">
    <text evidence="3">The sequence shown here is derived from an EMBL/GenBank/DDBJ whole genome shotgun (WGS) entry which is preliminary data.</text>
</comment>
<evidence type="ECO:0000259" key="2">
    <source>
        <dbReference type="SMART" id="SM00014"/>
    </source>
</evidence>
<evidence type="ECO:0000256" key="1">
    <source>
        <dbReference type="SAM" id="SignalP"/>
    </source>
</evidence>
<reference evidence="3 4" key="1">
    <citation type="submission" date="2023-09" db="EMBL/GenBank/DDBJ databases">
        <authorList>
            <person name="Rey-Velasco X."/>
        </authorList>
    </citation>
    <scope>NUCLEOTIDE SEQUENCE [LARGE SCALE GENOMIC DNA]</scope>
    <source>
        <strain evidence="3 4">F117</strain>
    </source>
</reference>
<feature type="signal peptide" evidence="1">
    <location>
        <begin position="1"/>
        <end position="27"/>
    </location>
</feature>
<evidence type="ECO:0000313" key="3">
    <source>
        <dbReference type="EMBL" id="MDT0676403.1"/>
    </source>
</evidence>
<keyword evidence="4" id="KW-1185">Reference proteome</keyword>
<dbReference type="SMART" id="SM00014">
    <property type="entry name" value="acidPPc"/>
    <property type="match status" value="1"/>
</dbReference>
<gene>
    <name evidence="3" type="ORF">RM539_07395</name>
</gene>
<accession>A0ABU3D4F0</accession>
<protein>
    <submittedName>
        <fullName evidence="3">Phosphatase PAP2 family protein</fullName>
    </submittedName>
</protein>
<name>A0ABU3D4F0_9FLAO</name>
<dbReference type="InterPro" id="IPR036938">
    <property type="entry name" value="PAP2/HPO_sf"/>
</dbReference>
<dbReference type="Pfam" id="PF01569">
    <property type="entry name" value="PAP2"/>
    <property type="match status" value="1"/>
</dbReference>
<dbReference type="EMBL" id="JAVRHK010000004">
    <property type="protein sequence ID" value="MDT0676403.1"/>
    <property type="molecule type" value="Genomic_DNA"/>
</dbReference>
<sequence length="287" mass="31820">MKSIFKTPNKLLPIFLALFLCFNTTKAQVVKRDSLPSSWELLKYDGISAFGGIKNTYTQPLRWKKEDFITAGAVVLGTAALYIIDEQSSDWFIAQEKDIPPLIRDIGWYSGKPVNNYSLTSAIYLYGLFTKNEKVRKTGVLLISAATAAGLLQTFTKTALGRARPGVGEGKWSFKPFSEEEGYHTFPSGHTILSFTTAYAIGKQFDNPFVKGGIYTLGLIAPASRLWAGAHWLTDIGLSIAISIAVVDTIDNYLNRDRNYGNIDPHKTKISWDFQMGPGRIGIRGTF</sequence>
<proteinExistence type="predicted"/>
<dbReference type="RefSeq" id="WP_311502748.1">
    <property type="nucleotide sequence ID" value="NZ_JAVRHK010000004.1"/>
</dbReference>
<dbReference type="Gene3D" id="1.20.144.10">
    <property type="entry name" value="Phosphatidic acid phosphatase type 2/haloperoxidase"/>
    <property type="match status" value="1"/>
</dbReference>
<dbReference type="InterPro" id="IPR000326">
    <property type="entry name" value="PAP2/HPO"/>
</dbReference>
<organism evidence="3 4">
    <name type="scientific">Autumnicola musiva</name>
    <dbReference type="NCBI Taxonomy" id="3075589"/>
    <lineage>
        <taxon>Bacteria</taxon>
        <taxon>Pseudomonadati</taxon>
        <taxon>Bacteroidota</taxon>
        <taxon>Flavobacteriia</taxon>
        <taxon>Flavobacteriales</taxon>
        <taxon>Flavobacteriaceae</taxon>
        <taxon>Autumnicola</taxon>
    </lineage>
</organism>
<feature type="chain" id="PRO_5045961010" evidence="1">
    <location>
        <begin position="28"/>
        <end position="287"/>
    </location>
</feature>
<keyword evidence="1" id="KW-0732">Signal</keyword>
<dbReference type="Proteomes" id="UP001262582">
    <property type="component" value="Unassembled WGS sequence"/>
</dbReference>
<dbReference type="SUPFAM" id="SSF48317">
    <property type="entry name" value="Acid phosphatase/Vanadium-dependent haloperoxidase"/>
    <property type="match status" value="1"/>
</dbReference>